<protein>
    <submittedName>
        <fullName evidence="2">Uncharacterized protein</fullName>
    </submittedName>
</protein>
<evidence type="ECO:0000313" key="3">
    <source>
        <dbReference type="Proteomes" id="UP000254808"/>
    </source>
</evidence>
<keyword evidence="1" id="KW-0732">Signal</keyword>
<dbReference type="KEGG" id="cprv:CYPRO_0943"/>
<dbReference type="RefSeq" id="WP_114983509.1">
    <property type="nucleotide sequence ID" value="NZ_CP027806.1"/>
</dbReference>
<feature type="signal peptide" evidence="1">
    <location>
        <begin position="1"/>
        <end position="26"/>
    </location>
</feature>
<evidence type="ECO:0000313" key="2">
    <source>
        <dbReference type="EMBL" id="AXJ00220.1"/>
    </source>
</evidence>
<feature type="chain" id="PRO_5016922374" evidence="1">
    <location>
        <begin position="27"/>
        <end position="242"/>
    </location>
</feature>
<sequence>MLYSRSILSLSLLIVFFGVTPVTSTAQDAGQRANTDNLLRGNSVIITSPLRATGVVGSPYFSDAWLAADIQLNNGQVLEEVRSRYNVWSDAIEVVHRADTLQLSEVLVRGFTFIMPGGHEVSFQNRVGVMPGEFGRNAYLQVLYEGEHAGVFKRHTKVIREAQQGASGFGFVERHDSIESREMLLFQDADGEFHRVRLNRRNVLRLFGDHDSDIRAYARQHNLDFRSESDFIRMVQQYNSLL</sequence>
<name>A0A345UIB8_9BACT</name>
<proteinExistence type="predicted"/>
<reference evidence="2 3" key="1">
    <citation type="submission" date="2018-03" db="EMBL/GenBank/DDBJ databases">
        <title>Phenotypic and genomic properties of Cyclonatronum proteinivorum gen. nov., sp. nov., a haloalkaliphilic bacteroidete from soda lakes possessing Na+-translocating rhodopsin.</title>
        <authorList>
            <person name="Toshchakov S.V."/>
            <person name="Korzhenkov A."/>
            <person name="Samarov N.I."/>
            <person name="Kublanov I.V."/>
            <person name="Muntyan M.S."/>
            <person name="Sorokin D.Y."/>
        </authorList>
    </citation>
    <scope>NUCLEOTIDE SEQUENCE [LARGE SCALE GENOMIC DNA]</scope>
    <source>
        <strain evidence="2 3">Omega</strain>
    </source>
</reference>
<dbReference type="Proteomes" id="UP000254808">
    <property type="component" value="Chromosome"/>
</dbReference>
<keyword evidence="3" id="KW-1185">Reference proteome</keyword>
<organism evidence="2 3">
    <name type="scientific">Cyclonatronum proteinivorum</name>
    <dbReference type="NCBI Taxonomy" id="1457365"/>
    <lineage>
        <taxon>Bacteria</taxon>
        <taxon>Pseudomonadati</taxon>
        <taxon>Balneolota</taxon>
        <taxon>Balneolia</taxon>
        <taxon>Balneolales</taxon>
        <taxon>Cyclonatronaceae</taxon>
        <taxon>Cyclonatronum</taxon>
    </lineage>
</organism>
<accession>A0A345UIB8</accession>
<dbReference type="AlphaFoldDB" id="A0A345UIB8"/>
<evidence type="ECO:0000256" key="1">
    <source>
        <dbReference type="SAM" id="SignalP"/>
    </source>
</evidence>
<gene>
    <name evidence="2" type="ORF">CYPRO_0943</name>
</gene>
<dbReference type="OrthoDB" id="934917at2"/>
<dbReference type="EMBL" id="CP027806">
    <property type="protein sequence ID" value="AXJ00220.1"/>
    <property type="molecule type" value="Genomic_DNA"/>
</dbReference>